<dbReference type="GO" id="GO:0016740">
    <property type="term" value="F:transferase activity"/>
    <property type="evidence" value="ECO:0007669"/>
    <property type="project" value="UniProtKB-KW"/>
</dbReference>
<comment type="caution">
    <text evidence="5">The sequence shown here is derived from an EMBL/GenBank/DDBJ whole genome shotgun (WGS) entry which is preliminary data.</text>
</comment>
<gene>
    <name evidence="3" type="primary">metZ</name>
    <name evidence="5" type="ORF">QE417_000498</name>
</gene>
<dbReference type="PANTHER" id="PTHR11808:SF80">
    <property type="entry name" value="CYSTATHIONINE GAMMA-LYASE"/>
    <property type="match status" value="1"/>
</dbReference>
<dbReference type="Proteomes" id="UP001258315">
    <property type="component" value="Unassembled WGS sequence"/>
</dbReference>
<feature type="modified residue" description="N6-(pyridoxal phosphate)lysine" evidence="3">
    <location>
        <position position="208"/>
    </location>
</feature>
<dbReference type="Gene3D" id="3.40.640.10">
    <property type="entry name" value="Type I PLP-dependent aspartate aminotransferase-like (Major domain)"/>
    <property type="match status" value="1"/>
</dbReference>
<dbReference type="EMBL" id="JAVLVU010000001">
    <property type="protein sequence ID" value="MDT3401426.1"/>
    <property type="molecule type" value="Genomic_DNA"/>
</dbReference>
<evidence type="ECO:0000256" key="4">
    <source>
        <dbReference type="RuleBase" id="RU362118"/>
    </source>
</evidence>
<dbReference type="HAMAP" id="MF_02056">
    <property type="entry name" value="MetZ"/>
    <property type="match status" value="1"/>
</dbReference>
<comment type="pathway">
    <text evidence="3">Amino-acid biosynthesis; L-methionine biosynthesis via de novo pathway; L-homocysteine from O-succinyl-L-homoserine: step 1/1.</text>
</comment>
<dbReference type="RefSeq" id="WP_311947299.1">
    <property type="nucleotide sequence ID" value="NZ_JAVLVU010000001.1"/>
</dbReference>
<dbReference type="SUPFAM" id="SSF53383">
    <property type="entry name" value="PLP-dependent transferases"/>
    <property type="match status" value="1"/>
</dbReference>
<dbReference type="Gene3D" id="3.90.1150.10">
    <property type="entry name" value="Aspartate Aminotransferase, domain 1"/>
    <property type="match status" value="1"/>
</dbReference>
<dbReference type="InterPro" id="IPR006234">
    <property type="entry name" value="O-succ-hSer_sulfhydrylase"/>
</dbReference>
<keyword evidence="3 5" id="KW-0808">Transferase</keyword>
<dbReference type="InterPro" id="IPR015421">
    <property type="entry name" value="PyrdxlP-dep_Trfase_major"/>
</dbReference>
<keyword evidence="2 3" id="KW-0663">Pyridoxal phosphate</keyword>
<dbReference type="PIRSF" id="PIRSF001434">
    <property type="entry name" value="CGS"/>
    <property type="match status" value="1"/>
</dbReference>
<dbReference type="InterPro" id="IPR000277">
    <property type="entry name" value="Cys/Met-Metab_PyrdxlP-dep_enz"/>
</dbReference>
<dbReference type="PANTHER" id="PTHR11808">
    <property type="entry name" value="TRANS-SULFURATION ENZYME FAMILY MEMBER"/>
    <property type="match status" value="1"/>
</dbReference>
<proteinExistence type="inferred from homology"/>
<evidence type="ECO:0000313" key="6">
    <source>
        <dbReference type="Proteomes" id="UP001258315"/>
    </source>
</evidence>
<dbReference type="InterPro" id="IPR015422">
    <property type="entry name" value="PyrdxlP-dep_Trfase_small"/>
</dbReference>
<comment type="catalytic activity">
    <reaction evidence="3">
        <text>O-succinyl-L-homoserine + hydrogen sulfide = L-homocysteine + succinate</text>
        <dbReference type="Rhea" id="RHEA:27826"/>
        <dbReference type="ChEBI" id="CHEBI:29919"/>
        <dbReference type="ChEBI" id="CHEBI:30031"/>
        <dbReference type="ChEBI" id="CHEBI:57661"/>
        <dbReference type="ChEBI" id="CHEBI:58199"/>
    </reaction>
</comment>
<comment type="subunit">
    <text evidence="3">Homotetramer.</text>
</comment>
<name>A0ABU3GPH1_9SPHI</name>
<organism evidence="5 6">
    <name type="scientific">Mucilaginibacter terrae</name>
    <dbReference type="NCBI Taxonomy" id="1955052"/>
    <lineage>
        <taxon>Bacteria</taxon>
        <taxon>Pseudomonadati</taxon>
        <taxon>Bacteroidota</taxon>
        <taxon>Sphingobacteriia</taxon>
        <taxon>Sphingobacteriales</taxon>
        <taxon>Sphingobacteriaceae</taxon>
        <taxon>Mucilaginibacter</taxon>
    </lineage>
</organism>
<comment type="function">
    <text evidence="3">Catalyzes the formation of L-homocysteine from O-succinyl-L-homoserine (OSHS) and hydrogen sulfide.</text>
</comment>
<evidence type="ECO:0000256" key="1">
    <source>
        <dbReference type="ARBA" id="ARBA00001933"/>
    </source>
</evidence>
<comment type="cofactor">
    <cofactor evidence="1 3 4">
        <name>pyridoxal 5'-phosphate</name>
        <dbReference type="ChEBI" id="CHEBI:597326"/>
    </cofactor>
</comment>
<keyword evidence="6" id="KW-1185">Reference proteome</keyword>
<sequence>MSTDHLHPLSKAIRIRAPKTLQQEHSTPIYLTSSFTFDEAEAMRAAFADETDANIYSRFSNPTVDEFIAKMCALEGADSGFATSSGMSAVFSSMFALLQQGDHLICCSSVFGSTFTVVTKYLPKYGITCTLVPANDNAAWEAAVQPNTKMVYLETPTNPQLEILDLEWVGQFTKKHNLIFNVDNCFATPLLQRPIDFGADLVVHSATKWIDGQGRVMGGIIVGREDLIKEIYLFCRNTGPSLSPFNAWVLSKSLETLDVRMQRHCENALKVAETLQNHPQVSWVKYPFLPSHPQYEIAQKQMAAGGGVLCFEIKGGLDAGRKFLDSLEMISVTANLGDSRSIASHPASTTHSKLTDAQRADVGITPGLIRISTGLEKVDDIIADISQALEISAQ</sequence>
<dbReference type="PROSITE" id="PS00868">
    <property type="entry name" value="CYS_MET_METAB_PP"/>
    <property type="match status" value="1"/>
</dbReference>
<dbReference type="EC" id="2.5.1.-" evidence="3"/>
<protein>
    <recommendedName>
        <fullName evidence="3">O-succinylhomoserine sulfhydrylase</fullName>
        <shortName evidence="3">OSH sulfhydrylase</shortName>
        <shortName evidence="3">OSHS sulfhydrylase</shortName>
        <ecNumber evidence="3">2.5.1.-</ecNumber>
    </recommendedName>
</protein>
<accession>A0ABU3GPH1</accession>
<dbReference type="InterPro" id="IPR054542">
    <property type="entry name" value="Cys_met_metab_PP"/>
</dbReference>
<dbReference type="CDD" id="cd00614">
    <property type="entry name" value="CGS_like"/>
    <property type="match status" value="1"/>
</dbReference>
<evidence type="ECO:0000256" key="3">
    <source>
        <dbReference type="HAMAP-Rule" id="MF_02056"/>
    </source>
</evidence>
<comment type="similarity">
    <text evidence="3">Belongs to the trans-sulfuration enzymes family. MetZ subfamily.</text>
</comment>
<keyword evidence="3" id="KW-0028">Amino-acid biosynthesis</keyword>
<reference evidence="6" key="1">
    <citation type="submission" date="2023-07" db="EMBL/GenBank/DDBJ databases">
        <title>Functional and genomic diversity of the sorghum phyllosphere microbiome.</title>
        <authorList>
            <person name="Shade A."/>
        </authorList>
    </citation>
    <scope>NUCLEOTIDE SEQUENCE [LARGE SCALE GENOMIC DNA]</scope>
    <source>
        <strain evidence="6">SORGH_AS_0422</strain>
    </source>
</reference>
<evidence type="ECO:0000313" key="5">
    <source>
        <dbReference type="EMBL" id="MDT3401426.1"/>
    </source>
</evidence>
<dbReference type="Pfam" id="PF01053">
    <property type="entry name" value="Cys_Met_Meta_PP"/>
    <property type="match status" value="1"/>
</dbReference>
<evidence type="ECO:0000256" key="2">
    <source>
        <dbReference type="ARBA" id="ARBA00022898"/>
    </source>
</evidence>
<keyword evidence="3" id="KW-0486">Methionine biosynthesis</keyword>
<dbReference type="InterPro" id="IPR015424">
    <property type="entry name" value="PyrdxlP-dep_Trfase"/>
</dbReference>